<dbReference type="SMART" id="SM00822">
    <property type="entry name" value="PKS_KR"/>
    <property type="match status" value="1"/>
</dbReference>
<dbReference type="Gene3D" id="3.40.50.720">
    <property type="entry name" value="NAD(P)-binding Rossmann-like Domain"/>
    <property type="match status" value="1"/>
</dbReference>
<evidence type="ECO:0000259" key="4">
    <source>
        <dbReference type="SMART" id="SM00822"/>
    </source>
</evidence>
<sequence length="286" mass="30766">MAQTPRTWLITGCSSGFGALFVRQLREQGDNVIATGRDAEKRLAHLKDTGATILDLDVTAPPGVIEGKMAEAWDLYATGIDVVVNNAGYVLSGAIEELTQEDMEDVFETNFHGPLNITRALLPRMRARGTGTLLYISSQAAWHADPSAAGYCSSKFALGGAIECLAKELAILAPGLKLLIVEPGYFRTSAFANIRHVDPRQQDYAEFNSAVRAAEASTVGNEPGDPSKAVSIMIDLVKGTGVAAGKTVPLRVPLGTDGWERIRAKCEDMLKVCDEWEEVAKSTDLK</sequence>
<dbReference type="PANTHER" id="PTHR43976:SF16">
    <property type="entry name" value="SHORT-CHAIN DEHYDROGENASE_REDUCTASE FAMILY PROTEIN"/>
    <property type="match status" value="1"/>
</dbReference>
<dbReference type="Pfam" id="PF00106">
    <property type="entry name" value="adh_short"/>
    <property type="match status" value="1"/>
</dbReference>
<dbReference type="PANTHER" id="PTHR43976">
    <property type="entry name" value="SHORT CHAIN DEHYDROGENASE"/>
    <property type="match status" value="1"/>
</dbReference>
<dbReference type="CDD" id="cd05374">
    <property type="entry name" value="17beta-HSD-like_SDR_c"/>
    <property type="match status" value="1"/>
</dbReference>
<evidence type="ECO:0000256" key="3">
    <source>
        <dbReference type="RuleBase" id="RU000363"/>
    </source>
</evidence>
<dbReference type="InterPro" id="IPR036291">
    <property type="entry name" value="NAD(P)-bd_dom_sf"/>
</dbReference>
<reference evidence="5 6" key="1">
    <citation type="journal article" date="2024" name="Front Chem Biol">
        <title>Unveiling the potential of Daldinia eschscholtzii MFLUCC 19-0629 through bioactivity and bioinformatics studies for enhanced sustainable agriculture production.</title>
        <authorList>
            <person name="Brooks S."/>
            <person name="Weaver J.A."/>
            <person name="Klomchit A."/>
            <person name="Alharthi S.A."/>
            <person name="Onlamun T."/>
            <person name="Nurani R."/>
            <person name="Vong T.K."/>
            <person name="Alberti F."/>
            <person name="Greco C."/>
        </authorList>
    </citation>
    <scope>NUCLEOTIDE SEQUENCE [LARGE SCALE GENOMIC DNA]</scope>
    <source>
        <strain evidence="5">MFLUCC 19-0629</strain>
    </source>
</reference>
<evidence type="ECO:0000256" key="2">
    <source>
        <dbReference type="ARBA" id="ARBA00023002"/>
    </source>
</evidence>
<comment type="similarity">
    <text evidence="1 3">Belongs to the short-chain dehydrogenases/reductases (SDR) family.</text>
</comment>
<evidence type="ECO:0000313" key="6">
    <source>
        <dbReference type="Proteomes" id="UP001369815"/>
    </source>
</evidence>
<comment type="caution">
    <text evidence="5">The sequence shown here is derived from an EMBL/GenBank/DDBJ whole genome shotgun (WGS) entry which is preliminary data.</text>
</comment>
<dbReference type="InterPro" id="IPR002347">
    <property type="entry name" value="SDR_fam"/>
</dbReference>
<dbReference type="AlphaFoldDB" id="A0AAX6MNB2"/>
<dbReference type="PRINTS" id="PR00081">
    <property type="entry name" value="GDHRDH"/>
</dbReference>
<keyword evidence="2" id="KW-0560">Oxidoreductase</keyword>
<feature type="domain" description="Ketoreductase" evidence="4">
    <location>
        <begin position="6"/>
        <end position="177"/>
    </location>
</feature>
<evidence type="ECO:0000256" key="1">
    <source>
        <dbReference type="ARBA" id="ARBA00006484"/>
    </source>
</evidence>
<accession>A0AAX6MNB2</accession>
<proteinExistence type="inferred from homology"/>
<organism evidence="5 6">
    <name type="scientific">Daldinia eschscholtzii</name>
    <dbReference type="NCBI Taxonomy" id="292717"/>
    <lineage>
        <taxon>Eukaryota</taxon>
        <taxon>Fungi</taxon>
        <taxon>Dikarya</taxon>
        <taxon>Ascomycota</taxon>
        <taxon>Pezizomycotina</taxon>
        <taxon>Sordariomycetes</taxon>
        <taxon>Xylariomycetidae</taxon>
        <taxon>Xylariales</taxon>
        <taxon>Hypoxylaceae</taxon>
        <taxon>Daldinia</taxon>
    </lineage>
</organism>
<dbReference type="SUPFAM" id="SSF51735">
    <property type="entry name" value="NAD(P)-binding Rossmann-fold domains"/>
    <property type="match status" value="1"/>
</dbReference>
<dbReference type="InterPro" id="IPR051911">
    <property type="entry name" value="SDR_oxidoreductase"/>
</dbReference>
<dbReference type="GO" id="GO:0016491">
    <property type="term" value="F:oxidoreductase activity"/>
    <property type="evidence" value="ECO:0007669"/>
    <property type="project" value="UniProtKB-KW"/>
</dbReference>
<evidence type="ECO:0000313" key="5">
    <source>
        <dbReference type="EMBL" id="KAK6954150.1"/>
    </source>
</evidence>
<dbReference type="Proteomes" id="UP001369815">
    <property type="component" value="Unassembled WGS sequence"/>
</dbReference>
<gene>
    <name evidence="5" type="ORF">Daesc_004112</name>
</gene>
<protein>
    <recommendedName>
        <fullName evidence="4">Ketoreductase domain-containing protein</fullName>
    </recommendedName>
</protein>
<name>A0AAX6MNB2_9PEZI</name>
<dbReference type="EMBL" id="JBANMG010000004">
    <property type="protein sequence ID" value="KAK6954150.1"/>
    <property type="molecule type" value="Genomic_DNA"/>
</dbReference>
<dbReference type="PRINTS" id="PR00080">
    <property type="entry name" value="SDRFAMILY"/>
</dbReference>
<dbReference type="InterPro" id="IPR057326">
    <property type="entry name" value="KR_dom"/>
</dbReference>
<keyword evidence="6" id="KW-1185">Reference proteome</keyword>